<dbReference type="Proteomes" id="UP001060085">
    <property type="component" value="Linkage Group LG01"/>
</dbReference>
<evidence type="ECO:0000313" key="1">
    <source>
        <dbReference type="EMBL" id="KAI5680466.1"/>
    </source>
</evidence>
<reference evidence="2" key="1">
    <citation type="journal article" date="2023" name="Nat. Plants">
        <title>Single-cell RNA sequencing provides a high-resolution roadmap for understanding the multicellular compartmentation of specialized metabolism.</title>
        <authorList>
            <person name="Sun S."/>
            <person name="Shen X."/>
            <person name="Li Y."/>
            <person name="Li Y."/>
            <person name="Wang S."/>
            <person name="Li R."/>
            <person name="Zhang H."/>
            <person name="Shen G."/>
            <person name="Guo B."/>
            <person name="Wei J."/>
            <person name="Xu J."/>
            <person name="St-Pierre B."/>
            <person name="Chen S."/>
            <person name="Sun C."/>
        </authorList>
    </citation>
    <scope>NUCLEOTIDE SEQUENCE [LARGE SCALE GENOMIC DNA]</scope>
</reference>
<dbReference type="EMBL" id="CM044701">
    <property type="protein sequence ID" value="KAI5680466.1"/>
    <property type="molecule type" value="Genomic_DNA"/>
</dbReference>
<comment type="caution">
    <text evidence="1">The sequence shown here is derived from an EMBL/GenBank/DDBJ whole genome shotgun (WGS) entry which is preliminary data.</text>
</comment>
<name>A0ACC0C6D3_CATRO</name>
<accession>A0ACC0C6D3</accession>
<proteinExistence type="predicted"/>
<gene>
    <name evidence="1" type="ORF">M9H77_01693</name>
</gene>
<organism evidence="1 2">
    <name type="scientific">Catharanthus roseus</name>
    <name type="common">Madagascar periwinkle</name>
    <name type="synonym">Vinca rosea</name>
    <dbReference type="NCBI Taxonomy" id="4058"/>
    <lineage>
        <taxon>Eukaryota</taxon>
        <taxon>Viridiplantae</taxon>
        <taxon>Streptophyta</taxon>
        <taxon>Embryophyta</taxon>
        <taxon>Tracheophyta</taxon>
        <taxon>Spermatophyta</taxon>
        <taxon>Magnoliopsida</taxon>
        <taxon>eudicotyledons</taxon>
        <taxon>Gunneridae</taxon>
        <taxon>Pentapetalae</taxon>
        <taxon>asterids</taxon>
        <taxon>lamiids</taxon>
        <taxon>Gentianales</taxon>
        <taxon>Apocynaceae</taxon>
        <taxon>Rauvolfioideae</taxon>
        <taxon>Vinceae</taxon>
        <taxon>Catharanthinae</taxon>
        <taxon>Catharanthus</taxon>
    </lineage>
</organism>
<keyword evidence="2" id="KW-1185">Reference proteome</keyword>
<protein>
    <submittedName>
        <fullName evidence="1">Uncharacterized protein</fullName>
    </submittedName>
</protein>
<sequence>MSSSNLFFFVFLPILLSTSPLVTAADDDKPTAYEVLQQYDFPVGILPKGVTGYELDRATGKFTVHFDKTCSFNIQGYQLRYKSKITGVISKRALKNLSGVQVQVLFLWLNIGEVTRDGDELDFSVGIASADFTIDNFLESPQCGCGFDCVNAFGETKNSTRFFNWKRLDAN</sequence>
<evidence type="ECO:0000313" key="2">
    <source>
        <dbReference type="Proteomes" id="UP001060085"/>
    </source>
</evidence>